<proteinExistence type="predicted"/>
<evidence type="ECO:0000313" key="1">
    <source>
        <dbReference type="EMBL" id="MFD2094961.1"/>
    </source>
</evidence>
<protein>
    <recommendedName>
        <fullName evidence="3">Lipoprotein</fullName>
    </recommendedName>
</protein>
<gene>
    <name evidence="1" type="ORF">ACFSJ3_03130</name>
</gene>
<dbReference type="EMBL" id="JBHUHT010000007">
    <property type="protein sequence ID" value="MFD2094961.1"/>
    <property type="molecule type" value="Genomic_DNA"/>
</dbReference>
<reference evidence="2" key="1">
    <citation type="journal article" date="2019" name="Int. J. Syst. Evol. Microbiol.">
        <title>The Global Catalogue of Microorganisms (GCM) 10K type strain sequencing project: providing services to taxonomists for standard genome sequencing and annotation.</title>
        <authorList>
            <consortium name="The Broad Institute Genomics Platform"/>
            <consortium name="The Broad Institute Genome Sequencing Center for Infectious Disease"/>
            <person name="Wu L."/>
            <person name="Ma J."/>
        </authorList>
    </citation>
    <scope>NUCLEOTIDE SEQUENCE [LARGE SCALE GENOMIC DNA]</scope>
    <source>
        <strain evidence="2">CGMCC 1.10992</strain>
    </source>
</reference>
<sequence>MYRIAALAGVLFISGCAGLAVGTYGKKESVKTHFALAETRNEFSHNFPDSAYLKADIIKLWGEPDELWSTEKCEVLVFDNGTSWAGAGAFIGFIPVPLAVPTGTYKNRFYVREGKILGLIQEYGEVDRAAGYMCGSNECEALRGEKVNKPEIDADIAIKSWCS</sequence>
<evidence type="ECO:0008006" key="3">
    <source>
        <dbReference type="Google" id="ProtNLM"/>
    </source>
</evidence>
<accession>A0ABW4XJV3</accession>
<dbReference type="PROSITE" id="PS51257">
    <property type="entry name" value="PROKAR_LIPOPROTEIN"/>
    <property type="match status" value="1"/>
</dbReference>
<evidence type="ECO:0000313" key="2">
    <source>
        <dbReference type="Proteomes" id="UP001597380"/>
    </source>
</evidence>
<dbReference type="Proteomes" id="UP001597380">
    <property type="component" value="Unassembled WGS sequence"/>
</dbReference>
<dbReference type="RefSeq" id="WP_345338034.1">
    <property type="nucleotide sequence ID" value="NZ_BAABLI010000004.1"/>
</dbReference>
<name>A0ABW4XJV3_9GAMM</name>
<comment type="caution">
    <text evidence="1">The sequence shown here is derived from an EMBL/GenBank/DDBJ whole genome shotgun (WGS) entry which is preliminary data.</text>
</comment>
<organism evidence="1 2">
    <name type="scientific">Corallincola platygyrae</name>
    <dbReference type="NCBI Taxonomy" id="1193278"/>
    <lineage>
        <taxon>Bacteria</taxon>
        <taxon>Pseudomonadati</taxon>
        <taxon>Pseudomonadota</taxon>
        <taxon>Gammaproteobacteria</taxon>
        <taxon>Alteromonadales</taxon>
        <taxon>Psychromonadaceae</taxon>
        <taxon>Corallincola</taxon>
    </lineage>
</organism>
<keyword evidence="2" id="KW-1185">Reference proteome</keyword>